<accession>A0AB94IYI4</accession>
<gene>
    <name evidence="1" type="ORF">SY1_20650</name>
</gene>
<organism evidence="1 2">
    <name type="scientific">Fretibacterium fastidiosum</name>
    <dbReference type="NCBI Taxonomy" id="651822"/>
    <lineage>
        <taxon>Bacteria</taxon>
        <taxon>Thermotogati</taxon>
        <taxon>Synergistota</taxon>
        <taxon>Synergistia</taxon>
        <taxon>Synergistales</taxon>
        <taxon>Aminobacteriaceae</taxon>
        <taxon>Fretibacterium</taxon>
    </lineage>
</organism>
<keyword evidence="2" id="KW-1185">Reference proteome</keyword>
<reference evidence="1 2" key="2">
    <citation type="submission" date="2010-03" db="EMBL/GenBank/DDBJ databases">
        <authorList>
            <person name="Pajon A."/>
        </authorList>
    </citation>
    <scope>NUCLEOTIDE SEQUENCE [LARGE SCALE GENOMIC DNA]</scope>
    <source>
        <strain evidence="1 2">SGP1</strain>
    </source>
</reference>
<name>A0AB94IYI4_9BACT</name>
<dbReference type="Pfam" id="PF14106">
    <property type="entry name" value="DUF4279"/>
    <property type="match status" value="1"/>
</dbReference>
<reference evidence="2" key="1">
    <citation type="submission" date="2010-03" db="EMBL/GenBank/DDBJ databases">
        <title>The genome sequence of Synergistetes sp. SGP1.</title>
        <authorList>
            <consortium name="metaHIT consortium -- http://www.metahit.eu/"/>
            <person name="Pajon A."/>
            <person name="Turner K."/>
            <person name="Parkhill J."/>
            <person name="Wade W."/>
            <person name="Vartoukian S."/>
        </authorList>
    </citation>
    <scope>NUCLEOTIDE SEQUENCE [LARGE SCALE GENOMIC DNA]</scope>
    <source>
        <strain evidence="2">SGP1</strain>
    </source>
</reference>
<sequence>MISMLGSKVEVLQQLVKDYEIDVVFDGIVVMEDGDAPELCFSKETIALLASLNAEFGITLYKP</sequence>
<dbReference type="Proteomes" id="UP000008957">
    <property type="component" value="Chromosome"/>
</dbReference>
<proteinExistence type="predicted"/>
<dbReference type="KEGG" id="sbr:SY1_20650"/>
<protein>
    <submittedName>
        <fullName evidence="1">Uncharacterized protein</fullName>
    </submittedName>
</protein>
<evidence type="ECO:0000313" key="2">
    <source>
        <dbReference type="Proteomes" id="UP000008957"/>
    </source>
</evidence>
<dbReference type="InterPro" id="IPR025459">
    <property type="entry name" value="DUF4279"/>
</dbReference>
<evidence type="ECO:0000313" key="1">
    <source>
        <dbReference type="EMBL" id="CBL28831.1"/>
    </source>
</evidence>
<dbReference type="EMBL" id="FP929056">
    <property type="protein sequence ID" value="CBL28831.1"/>
    <property type="molecule type" value="Genomic_DNA"/>
</dbReference>
<dbReference type="AlphaFoldDB" id="A0AB94IYI4"/>